<proteinExistence type="predicted"/>
<dbReference type="Proteomes" id="UP001188597">
    <property type="component" value="Unassembled WGS sequence"/>
</dbReference>
<accession>A0AA89AUG6</accession>
<dbReference type="EMBL" id="JAVXUP010001390">
    <property type="protein sequence ID" value="KAK3012271.1"/>
    <property type="molecule type" value="Genomic_DNA"/>
</dbReference>
<keyword evidence="2" id="KW-1185">Reference proteome</keyword>
<comment type="caution">
    <text evidence="1">The sequence shown here is derived from an EMBL/GenBank/DDBJ whole genome shotgun (WGS) entry which is preliminary data.</text>
</comment>
<dbReference type="AlphaFoldDB" id="A0AA89AUG6"/>
<evidence type="ECO:0000313" key="1">
    <source>
        <dbReference type="EMBL" id="KAK3012271.1"/>
    </source>
</evidence>
<sequence>MSSWASRWVELNFSVPTSIFRWPRLLSSYFTPEWSPRGPRWASEGFWGFPPRGLTGGACAGGGRSWTSRSWTRWCGRSSRPWSRWRWSRCSASSSSSVAALSDRMAGIRRRRGRLWLSSARHDGELCDGPGT</sequence>
<evidence type="ECO:0000313" key="2">
    <source>
        <dbReference type="Proteomes" id="UP001188597"/>
    </source>
</evidence>
<gene>
    <name evidence="1" type="ORF">RJ639_012182</name>
</gene>
<organism evidence="1 2">
    <name type="scientific">Escallonia herrerae</name>
    <dbReference type="NCBI Taxonomy" id="1293975"/>
    <lineage>
        <taxon>Eukaryota</taxon>
        <taxon>Viridiplantae</taxon>
        <taxon>Streptophyta</taxon>
        <taxon>Embryophyta</taxon>
        <taxon>Tracheophyta</taxon>
        <taxon>Spermatophyta</taxon>
        <taxon>Magnoliopsida</taxon>
        <taxon>eudicotyledons</taxon>
        <taxon>Gunneridae</taxon>
        <taxon>Pentapetalae</taxon>
        <taxon>asterids</taxon>
        <taxon>campanulids</taxon>
        <taxon>Escalloniales</taxon>
        <taxon>Escalloniaceae</taxon>
        <taxon>Escallonia</taxon>
    </lineage>
</organism>
<reference evidence="1" key="1">
    <citation type="submission" date="2022-12" db="EMBL/GenBank/DDBJ databases">
        <title>Draft genome assemblies for two species of Escallonia (Escalloniales).</title>
        <authorList>
            <person name="Chanderbali A."/>
            <person name="Dervinis C."/>
            <person name="Anghel I."/>
            <person name="Soltis D."/>
            <person name="Soltis P."/>
            <person name="Zapata F."/>
        </authorList>
    </citation>
    <scope>NUCLEOTIDE SEQUENCE</scope>
    <source>
        <strain evidence="1">UCBG64.0493</strain>
        <tissue evidence="1">Leaf</tissue>
    </source>
</reference>
<name>A0AA89AUG6_9ASTE</name>
<protein>
    <submittedName>
        <fullName evidence="1">Uncharacterized protein</fullName>
    </submittedName>
</protein>